<sequence>MHTNNYVFCEAFPILQKECYNLDFREKLYLQIELRIIFFVTIQVLNHRLPQI</sequence>
<evidence type="ECO:0000313" key="2">
    <source>
        <dbReference type="Proteomes" id="UP000238916"/>
    </source>
</evidence>
<proteinExistence type="predicted"/>
<accession>A0A2U3LWV1</accession>
<gene>
    <name evidence="1" type="ORF">SBF1_910010</name>
</gene>
<name>A0A2U3LWV1_9FIRM</name>
<reference evidence="2" key="1">
    <citation type="submission" date="2018-02" db="EMBL/GenBank/DDBJ databases">
        <authorList>
            <person name="Hausmann B."/>
        </authorList>
    </citation>
    <scope>NUCLEOTIDE SEQUENCE [LARGE SCALE GENOMIC DNA]</scope>
    <source>
        <strain evidence="2">Peat soil MAG SbF1</strain>
    </source>
</reference>
<dbReference type="Proteomes" id="UP000238916">
    <property type="component" value="Unassembled WGS sequence"/>
</dbReference>
<organism evidence="1 2">
    <name type="scientific">Candidatus Desulfosporosinus infrequens</name>
    <dbReference type="NCBI Taxonomy" id="2043169"/>
    <lineage>
        <taxon>Bacteria</taxon>
        <taxon>Bacillati</taxon>
        <taxon>Bacillota</taxon>
        <taxon>Clostridia</taxon>
        <taxon>Eubacteriales</taxon>
        <taxon>Desulfitobacteriaceae</taxon>
        <taxon>Desulfosporosinus</taxon>
    </lineage>
</organism>
<dbReference type="EMBL" id="OMOF01000901">
    <property type="protein sequence ID" value="SPF56401.1"/>
    <property type="molecule type" value="Genomic_DNA"/>
</dbReference>
<dbReference type="AlphaFoldDB" id="A0A2U3LWV1"/>
<evidence type="ECO:0000313" key="1">
    <source>
        <dbReference type="EMBL" id="SPF56401.1"/>
    </source>
</evidence>
<evidence type="ECO:0008006" key="3">
    <source>
        <dbReference type="Google" id="ProtNLM"/>
    </source>
</evidence>
<protein>
    <recommendedName>
        <fullName evidence="3">Transposase</fullName>
    </recommendedName>
</protein>